<dbReference type="Pfam" id="PF08146">
    <property type="entry name" value="BP28CT"/>
    <property type="match status" value="1"/>
</dbReference>
<dbReference type="Gene3D" id="1.25.10.10">
    <property type="entry name" value="Leucine-rich Repeat Variant"/>
    <property type="match status" value="2"/>
</dbReference>
<dbReference type="PANTHER" id="PTHR13457:SF1">
    <property type="entry name" value="HEAT REPEAT-CONTAINING PROTEIN 1"/>
    <property type="match status" value="1"/>
</dbReference>
<feature type="region of interest" description="Disordered" evidence="7">
    <location>
        <begin position="35"/>
        <end position="64"/>
    </location>
</feature>
<sequence length="892" mass="99436">MSLTVTEVEESSVSQSSITVRDLIMLSGKYTGSEGAKLGYPKRKHRHLPLESPRTSLQRHDDNHSEQVSKDLISAVVPCWLTTTKDPQKLLKVFIKALPQMSQHRRLSITKHLLGVLGEETSLPVLLLLLLQAMLFSMDTSKKAEDMKRMLVNSKWQLEFVVQLSMQYPSRIWLSSLVSLLQRARVDACIHNQGEPQSNEKGYVSWLLQIESAQLVADYLKSSEFSFQLESGHDQEAVQEILGSLMEQVVLQLQIFEKKAMQSIIPSGYKKHARQTSFNLLNVVTKLMVPAAYSKGITSLLKHSDADVCQKALLLLCQNLKDDTGLGQRSNKKKMLSSSNAPLQSLGQSNEACEEMILVIVGFVNRSQEDSSVAAKIAAVATLDVLTKKFAGSFLMAFTTCLNSVVANLKADDIALSSGCLRCIASLVSELGPQALAELPHIIQYIIEKTRQVCSSLNKEGLTSNITDYKENAEARVTFLIAVLSCLDAIVNKLGGFLNPYLEEIVGLLVLHLQFTHIPDSVVGTKAAAIRTLISEKISVRLLLEPIFRVYEKAVKTGETSVSAIFEMLAVAASKMDRQSVATYHAKIFQSCLLALDLRRHHPESIKDMAKVETSVINSLVALTLKLSEATFKPLFVRTLEWAESDVDDDGSSTGCNLQRSISFYTLVDRLIGKLRSVFVPYFQYLMDGCVYHLTAAQYQETKAQHKKKKSKLIENTAVGGSKQALTKTEWHLRMLVISSLYKCFLYDTVGFLDSSKFQVLLKPIISQLVVDPPKEEDQSEDVPTIQEVDDLLVSCLGQMALTAGTDLLWKPLNHEVLMQTRSKKVRARILGLRIVKYLLEHLKEEYLVLIPETIPFLGELLEDSELHVVAKAQEILKSMEDLSGESLSQYL</sequence>
<name>A0AA38LCT6_TAXCH</name>
<evidence type="ECO:0000256" key="3">
    <source>
        <dbReference type="ARBA" id="ARBA00022517"/>
    </source>
</evidence>
<comment type="similarity">
    <text evidence="2">Belongs to the HEATR1/UTP10 family.</text>
</comment>
<dbReference type="GO" id="GO:0030515">
    <property type="term" value="F:snoRNA binding"/>
    <property type="evidence" value="ECO:0007669"/>
    <property type="project" value="TreeGrafter"/>
</dbReference>
<evidence type="ECO:0000313" key="9">
    <source>
        <dbReference type="EMBL" id="KAH9316835.1"/>
    </source>
</evidence>
<dbReference type="AlphaFoldDB" id="A0AA38LCT6"/>
<proteinExistence type="inferred from homology"/>
<dbReference type="InterPro" id="IPR040191">
    <property type="entry name" value="UTP10"/>
</dbReference>
<dbReference type="InterPro" id="IPR056473">
    <property type="entry name" value="HEAT_Utp10/HEAT1"/>
</dbReference>
<evidence type="ECO:0000256" key="6">
    <source>
        <dbReference type="ARBA" id="ARBA00023274"/>
    </source>
</evidence>
<accession>A0AA38LCT6</accession>
<dbReference type="PANTHER" id="PTHR13457">
    <property type="entry name" value="BAP28"/>
    <property type="match status" value="1"/>
</dbReference>
<dbReference type="SUPFAM" id="SSF48371">
    <property type="entry name" value="ARM repeat"/>
    <property type="match status" value="1"/>
</dbReference>
<dbReference type="Pfam" id="PF23243">
    <property type="entry name" value="HEAT_HEATR1"/>
    <property type="match status" value="1"/>
</dbReference>
<dbReference type="InterPro" id="IPR011989">
    <property type="entry name" value="ARM-like"/>
</dbReference>
<dbReference type="EMBL" id="JAHRHJ020000004">
    <property type="protein sequence ID" value="KAH9316835.1"/>
    <property type="molecule type" value="Genomic_DNA"/>
</dbReference>
<gene>
    <name evidence="9" type="ORF">KI387_018604</name>
</gene>
<dbReference type="GO" id="GO:0000462">
    <property type="term" value="P:maturation of SSU-rRNA from tricistronic rRNA transcript (SSU-rRNA, 5.8S rRNA, LSU-rRNA)"/>
    <property type="evidence" value="ECO:0007669"/>
    <property type="project" value="TreeGrafter"/>
</dbReference>
<comment type="subcellular location">
    <subcellularLocation>
        <location evidence="1">Nucleus</location>
        <location evidence="1">Nucleolus</location>
    </subcellularLocation>
</comment>
<dbReference type="SMART" id="SM01036">
    <property type="entry name" value="BP28CT"/>
    <property type="match status" value="1"/>
</dbReference>
<dbReference type="GO" id="GO:0045943">
    <property type="term" value="P:positive regulation of transcription by RNA polymerase I"/>
    <property type="evidence" value="ECO:0007669"/>
    <property type="project" value="TreeGrafter"/>
</dbReference>
<dbReference type="GO" id="GO:0030686">
    <property type="term" value="C:90S preribosome"/>
    <property type="evidence" value="ECO:0007669"/>
    <property type="project" value="TreeGrafter"/>
</dbReference>
<evidence type="ECO:0000256" key="1">
    <source>
        <dbReference type="ARBA" id="ARBA00004604"/>
    </source>
</evidence>
<feature type="domain" description="BP28 C-terminal" evidence="8">
    <location>
        <begin position="578"/>
        <end position="752"/>
    </location>
</feature>
<reference evidence="9 10" key="1">
    <citation type="journal article" date="2021" name="Nat. Plants">
        <title>The Taxus genome provides insights into paclitaxel biosynthesis.</title>
        <authorList>
            <person name="Xiong X."/>
            <person name="Gou J."/>
            <person name="Liao Q."/>
            <person name="Li Y."/>
            <person name="Zhou Q."/>
            <person name="Bi G."/>
            <person name="Li C."/>
            <person name="Du R."/>
            <person name="Wang X."/>
            <person name="Sun T."/>
            <person name="Guo L."/>
            <person name="Liang H."/>
            <person name="Lu P."/>
            <person name="Wu Y."/>
            <person name="Zhang Z."/>
            <person name="Ro D.K."/>
            <person name="Shang Y."/>
            <person name="Huang S."/>
            <person name="Yan J."/>
        </authorList>
    </citation>
    <scope>NUCLEOTIDE SEQUENCE [LARGE SCALE GENOMIC DNA]</scope>
    <source>
        <strain evidence="9">Ta-2019</strain>
    </source>
</reference>
<dbReference type="GO" id="GO:0032040">
    <property type="term" value="C:small-subunit processome"/>
    <property type="evidence" value="ECO:0007669"/>
    <property type="project" value="TreeGrafter"/>
</dbReference>
<dbReference type="InterPro" id="IPR016024">
    <property type="entry name" value="ARM-type_fold"/>
</dbReference>
<keyword evidence="6" id="KW-0687">Ribonucleoprotein</keyword>
<protein>
    <recommendedName>
        <fullName evidence="8">BP28 C-terminal domain-containing protein</fullName>
    </recommendedName>
</protein>
<dbReference type="OMA" id="LPHIIQY"/>
<evidence type="ECO:0000256" key="5">
    <source>
        <dbReference type="ARBA" id="ARBA00023242"/>
    </source>
</evidence>
<keyword evidence="5" id="KW-0539">Nucleus</keyword>
<evidence type="ECO:0000256" key="2">
    <source>
        <dbReference type="ARBA" id="ARBA00010559"/>
    </source>
</evidence>
<evidence type="ECO:0000313" key="10">
    <source>
        <dbReference type="Proteomes" id="UP000824469"/>
    </source>
</evidence>
<comment type="caution">
    <text evidence="9">The sequence shown here is derived from an EMBL/GenBank/DDBJ whole genome shotgun (WGS) entry which is preliminary data.</text>
</comment>
<keyword evidence="3" id="KW-0690">Ribosome biogenesis</keyword>
<dbReference type="InterPro" id="IPR012954">
    <property type="entry name" value="BP28_C_dom"/>
</dbReference>
<evidence type="ECO:0000259" key="8">
    <source>
        <dbReference type="SMART" id="SM01036"/>
    </source>
</evidence>
<keyword evidence="10" id="KW-1185">Reference proteome</keyword>
<evidence type="ECO:0000256" key="4">
    <source>
        <dbReference type="ARBA" id="ARBA00022552"/>
    </source>
</evidence>
<evidence type="ECO:0000256" key="7">
    <source>
        <dbReference type="SAM" id="MobiDB-lite"/>
    </source>
</evidence>
<dbReference type="Proteomes" id="UP000824469">
    <property type="component" value="Unassembled WGS sequence"/>
</dbReference>
<keyword evidence="4" id="KW-0698">rRNA processing</keyword>
<organism evidence="9 10">
    <name type="scientific">Taxus chinensis</name>
    <name type="common">Chinese yew</name>
    <name type="synonym">Taxus wallichiana var. chinensis</name>
    <dbReference type="NCBI Taxonomy" id="29808"/>
    <lineage>
        <taxon>Eukaryota</taxon>
        <taxon>Viridiplantae</taxon>
        <taxon>Streptophyta</taxon>
        <taxon>Embryophyta</taxon>
        <taxon>Tracheophyta</taxon>
        <taxon>Spermatophyta</taxon>
        <taxon>Pinopsida</taxon>
        <taxon>Pinidae</taxon>
        <taxon>Conifers II</taxon>
        <taxon>Cupressales</taxon>
        <taxon>Taxaceae</taxon>
        <taxon>Taxus</taxon>
    </lineage>
</organism>
<dbReference type="GO" id="GO:0034455">
    <property type="term" value="C:t-UTP complex"/>
    <property type="evidence" value="ECO:0007669"/>
    <property type="project" value="TreeGrafter"/>
</dbReference>